<dbReference type="InterPro" id="IPR008868">
    <property type="entry name" value="TniB"/>
</dbReference>
<dbReference type="SUPFAM" id="SSF52540">
    <property type="entry name" value="P-loop containing nucleoside triphosphate hydrolases"/>
    <property type="match status" value="1"/>
</dbReference>
<protein>
    <submittedName>
        <fullName evidence="1">TniB family NTP-binding protein</fullName>
    </submittedName>
</protein>
<dbReference type="PANTHER" id="PTHR35894">
    <property type="entry name" value="GENERAL SECRETION PATHWAY PROTEIN A-RELATED"/>
    <property type="match status" value="1"/>
</dbReference>
<organism evidence="1 2">
    <name type="scientific">Vreelandella glaciei</name>
    <dbReference type="NCBI Taxonomy" id="186761"/>
    <lineage>
        <taxon>Bacteria</taxon>
        <taxon>Pseudomonadati</taxon>
        <taxon>Pseudomonadota</taxon>
        <taxon>Gammaproteobacteria</taxon>
        <taxon>Oceanospirillales</taxon>
        <taxon>Halomonadaceae</taxon>
        <taxon>Vreelandella</taxon>
    </lineage>
</organism>
<dbReference type="InterPro" id="IPR052026">
    <property type="entry name" value="ExeA_AAA_ATPase_DNA-bind"/>
</dbReference>
<dbReference type="AlphaFoldDB" id="A0A7Z0LSX9"/>
<reference evidence="1 2" key="1">
    <citation type="journal article" date="2003" name="Extremophiles">
        <title>Halomonas glaciei sp. nov. isolated from fast ice of Adelie Land, Antarctica.</title>
        <authorList>
            <person name="Reddy G.S."/>
            <person name="Raghavan P.U."/>
            <person name="Sarita N.B."/>
            <person name="Prakash J.S."/>
            <person name="Nagesh N."/>
            <person name="Delille D."/>
            <person name="Shivaji S."/>
        </authorList>
    </citation>
    <scope>NUCLEOTIDE SEQUENCE [LARGE SCALE GENOMIC DNA]</scope>
    <source>
        <strain evidence="1 2">DD39</strain>
    </source>
</reference>
<dbReference type="PANTHER" id="PTHR35894:SF1">
    <property type="entry name" value="PHOSPHORIBULOKINASE _ URIDINE KINASE FAMILY"/>
    <property type="match status" value="1"/>
</dbReference>
<accession>A0A7Z0LSX9</accession>
<name>A0A7Z0LSX9_9GAMM</name>
<dbReference type="Proteomes" id="UP000526892">
    <property type="component" value="Unassembled WGS sequence"/>
</dbReference>
<dbReference type="RefSeq" id="WP_083023768.1">
    <property type="nucleotide sequence ID" value="NZ_JACCDE010000012.1"/>
</dbReference>
<evidence type="ECO:0000313" key="1">
    <source>
        <dbReference type="EMBL" id="NYS77989.1"/>
    </source>
</evidence>
<sequence length="339" mass="38781">MNMLMSNEKLEQQIYFKNCYVKHSSVARAISSLEILKANHALGGEQQCMLIIGDPGSGKSRLVQEFQSQYPEYVENGTVIKPVLVSRIPSKPDVESMLIQLMMDLGQFGADTRRERRREAGLAEALVKMLKKCKSEIIIINEFQELIEFKSVEEKQRIANILKLVNEKAGIPIVLVGMPWAAEILNEPQWASRLMCTIELPYFKFFNLEDRIEFTRFIKGLASKMGFKKAPSIHVDEILFPLFSVTRGETRQVKRVLEGALCVALSQNDSTVRRQHFLEACDKFFLGADNPFELELEDVPISEVSKYSSYNRYSTVESETFVATQFTRKIPTRELFSKN</sequence>
<comment type="caution">
    <text evidence="1">The sequence shown here is derived from an EMBL/GenBank/DDBJ whole genome shotgun (WGS) entry which is preliminary data.</text>
</comment>
<dbReference type="Pfam" id="PF05621">
    <property type="entry name" value="TniB"/>
    <property type="match status" value="1"/>
</dbReference>
<proteinExistence type="predicted"/>
<dbReference type="InterPro" id="IPR027417">
    <property type="entry name" value="P-loop_NTPase"/>
</dbReference>
<dbReference type="EMBL" id="JACCDE010000012">
    <property type="protein sequence ID" value="NYS77989.1"/>
    <property type="molecule type" value="Genomic_DNA"/>
</dbReference>
<gene>
    <name evidence="1" type="ORF">HZS80_09720</name>
</gene>
<evidence type="ECO:0000313" key="2">
    <source>
        <dbReference type="Proteomes" id="UP000526892"/>
    </source>
</evidence>
<dbReference type="Gene3D" id="3.40.50.300">
    <property type="entry name" value="P-loop containing nucleotide triphosphate hydrolases"/>
    <property type="match status" value="1"/>
</dbReference>
<keyword evidence="2" id="KW-1185">Reference proteome</keyword>